<dbReference type="InterPro" id="IPR050187">
    <property type="entry name" value="Lipid_Phosphate_FormReg"/>
</dbReference>
<evidence type="ECO:0000259" key="10">
    <source>
        <dbReference type="PROSITE" id="PS50146"/>
    </source>
</evidence>
<feature type="region of interest" description="Disordered" evidence="9">
    <location>
        <begin position="1"/>
        <end position="27"/>
    </location>
</feature>
<comment type="similarity">
    <text evidence="2">Belongs to the diacylglycerol/lipid kinase family.</text>
</comment>
<keyword evidence="6" id="KW-0067">ATP-binding</keyword>
<proteinExistence type="inferred from homology"/>
<dbReference type="Pfam" id="PF19279">
    <property type="entry name" value="YegS_C"/>
    <property type="match status" value="1"/>
</dbReference>
<dbReference type="PANTHER" id="PTHR12358">
    <property type="entry name" value="SPHINGOSINE KINASE"/>
    <property type="match status" value="1"/>
</dbReference>
<evidence type="ECO:0000256" key="3">
    <source>
        <dbReference type="ARBA" id="ARBA00022679"/>
    </source>
</evidence>
<sequence length="336" mass="35785">MTSLPDTESEQQRTPEAEGKPESRTRRAALILNPVKPTDEDIRAIVTELSLEQGWAEPLFLETTEDDPGHGQAQEALKAGVDVVIAAGGDGTVRCVAEELAGTTTALGLLPLGTGNLLARNLDIDVDDPRGAVEAALGGTERMIDVVHVNVDRAQDAHVFLVMAGLGFDAAVMADTRDDLKDKVGWLAYVDAGIRNLPGKPSKVSISIDGGKRVTRRLRSVMGGNCGKIMGGLEIFPGAKLNDGLLDIMTIAPSGKLGWFAVLGKLLARGKGKDPSLEYFQCKTAEVESETPLEIELDGDSLGKGTHMAFRVEPNSLRLRMPYGKKDPAILADPTP</sequence>
<evidence type="ECO:0000256" key="6">
    <source>
        <dbReference type="ARBA" id="ARBA00022840"/>
    </source>
</evidence>
<evidence type="ECO:0000256" key="4">
    <source>
        <dbReference type="ARBA" id="ARBA00022741"/>
    </source>
</evidence>
<dbReference type="GO" id="GO:0016491">
    <property type="term" value="F:oxidoreductase activity"/>
    <property type="evidence" value="ECO:0007669"/>
    <property type="project" value="UniProtKB-KW"/>
</dbReference>
<keyword evidence="7" id="KW-0443">Lipid metabolism</keyword>
<dbReference type="Gene3D" id="3.40.50.10330">
    <property type="entry name" value="Probable inorganic polyphosphate/atp-NAD kinase, domain 1"/>
    <property type="match status" value="1"/>
</dbReference>
<dbReference type="InterPro" id="IPR017438">
    <property type="entry name" value="ATP-NAD_kinase_N"/>
</dbReference>
<keyword evidence="3" id="KW-0808">Transferase</keyword>
<dbReference type="SMART" id="SM00046">
    <property type="entry name" value="DAGKc"/>
    <property type="match status" value="1"/>
</dbReference>
<keyword evidence="7" id="KW-0444">Lipid biosynthesis</keyword>
<evidence type="ECO:0000313" key="11">
    <source>
        <dbReference type="EMBL" id="GAA2172964.1"/>
    </source>
</evidence>
<dbReference type="PANTHER" id="PTHR12358:SF106">
    <property type="entry name" value="LIPID KINASE YEGS"/>
    <property type="match status" value="1"/>
</dbReference>
<feature type="compositionally biased region" description="Basic and acidic residues" evidence="9">
    <location>
        <begin position="10"/>
        <end position="25"/>
    </location>
</feature>
<evidence type="ECO:0000256" key="8">
    <source>
        <dbReference type="ARBA" id="ARBA00023264"/>
    </source>
</evidence>
<dbReference type="GO" id="GO:0016301">
    <property type="term" value="F:kinase activity"/>
    <property type="evidence" value="ECO:0007669"/>
    <property type="project" value="UniProtKB-KW"/>
</dbReference>
<dbReference type="InterPro" id="IPR001206">
    <property type="entry name" value="Diacylglycerol_kinase_cat_dom"/>
</dbReference>
<comment type="cofactor">
    <cofactor evidence="1">
        <name>Mg(2+)</name>
        <dbReference type="ChEBI" id="CHEBI:18420"/>
    </cofactor>
</comment>
<dbReference type="Proteomes" id="UP001500974">
    <property type="component" value="Unassembled WGS sequence"/>
</dbReference>
<reference evidence="12" key="1">
    <citation type="journal article" date="2019" name="Int. J. Syst. Evol. Microbiol.">
        <title>The Global Catalogue of Microorganisms (GCM) 10K type strain sequencing project: providing services to taxonomists for standard genome sequencing and annotation.</title>
        <authorList>
            <consortium name="The Broad Institute Genomics Platform"/>
            <consortium name="The Broad Institute Genome Sequencing Center for Infectious Disease"/>
            <person name="Wu L."/>
            <person name="Ma J."/>
        </authorList>
    </citation>
    <scope>NUCLEOTIDE SEQUENCE [LARGE SCALE GENOMIC DNA]</scope>
    <source>
        <strain evidence="12">JCM 14917</strain>
    </source>
</reference>
<keyword evidence="8" id="KW-1208">Phospholipid metabolism</keyword>
<dbReference type="Pfam" id="PF00781">
    <property type="entry name" value="DAGK_cat"/>
    <property type="match status" value="1"/>
</dbReference>
<gene>
    <name evidence="11" type="ORF">GCM10009784_05480</name>
</gene>
<protein>
    <submittedName>
        <fullName evidence="11">Diacylglycerol kinase family protein</fullName>
    </submittedName>
</protein>
<dbReference type="Gene3D" id="2.60.200.40">
    <property type="match status" value="1"/>
</dbReference>
<keyword evidence="7" id="KW-0594">Phospholipid biosynthesis</keyword>
<organism evidence="11 12">
    <name type="scientific">Arthrobacter parietis</name>
    <dbReference type="NCBI Taxonomy" id="271434"/>
    <lineage>
        <taxon>Bacteria</taxon>
        <taxon>Bacillati</taxon>
        <taxon>Actinomycetota</taxon>
        <taxon>Actinomycetes</taxon>
        <taxon>Micrococcales</taxon>
        <taxon>Micrococcaceae</taxon>
        <taxon>Arthrobacter</taxon>
    </lineage>
</organism>
<evidence type="ECO:0000256" key="1">
    <source>
        <dbReference type="ARBA" id="ARBA00001946"/>
    </source>
</evidence>
<evidence type="ECO:0000256" key="5">
    <source>
        <dbReference type="ARBA" id="ARBA00022777"/>
    </source>
</evidence>
<evidence type="ECO:0000256" key="2">
    <source>
        <dbReference type="ARBA" id="ARBA00005983"/>
    </source>
</evidence>
<comment type="caution">
    <text evidence="11">The sequence shown here is derived from an EMBL/GenBank/DDBJ whole genome shotgun (WGS) entry which is preliminary data.</text>
</comment>
<feature type="domain" description="DAGKc" evidence="10">
    <location>
        <begin position="23"/>
        <end position="153"/>
    </location>
</feature>
<evidence type="ECO:0000256" key="7">
    <source>
        <dbReference type="ARBA" id="ARBA00023209"/>
    </source>
</evidence>
<evidence type="ECO:0000256" key="9">
    <source>
        <dbReference type="SAM" id="MobiDB-lite"/>
    </source>
</evidence>
<name>A0ABP5MIV8_9MICC</name>
<dbReference type="InterPro" id="IPR045540">
    <property type="entry name" value="YegS/DAGK_C"/>
</dbReference>
<accession>A0ABP5MIV8</accession>
<keyword evidence="11" id="KW-0560">Oxidoreductase</keyword>
<keyword evidence="5 11" id="KW-0418">Kinase</keyword>
<keyword evidence="12" id="KW-1185">Reference proteome</keyword>
<dbReference type="EMBL" id="BAAAON010000001">
    <property type="protein sequence ID" value="GAA2172964.1"/>
    <property type="molecule type" value="Genomic_DNA"/>
</dbReference>
<dbReference type="PROSITE" id="PS50146">
    <property type="entry name" value="DAGK"/>
    <property type="match status" value="1"/>
</dbReference>
<evidence type="ECO:0000313" key="12">
    <source>
        <dbReference type="Proteomes" id="UP001500974"/>
    </source>
</evidence>
<dbReference type="InterPro" id="IPR016064">
    <property type="entry name" value="NAD/diacylglycerol_kinase_sf"/>
</dbReference>
<dbReference type="RefSeq" id="WP_346027369.1">
    <property type="nucleotide sequence ID" value="NZ_BAAAON010000001.1"/>
</dbReference>
<keyword evidence="4" id="KW-0547">Nucleotide-binding</keyword>
<dbReference type="SUPFAM" id="SSF111331">
    <property type="entry name" value="NAD kinase/diacylglycerol kinase-like"/>
    <property type="match status" value="1"/>
</dbReference>